<organism evidence="2 3">
    <name type="scientific">Aliiglaciecola lipolytica E3</name>
    <dbReference type="NCBI Taxonomy" id="1127673"/>
    <lineage>
        <taxon>Bacteria</taxon>
        <taxon>Pseudomonadati</taxon>
        <taxon>Pseudomonadota</taxon>
        <taxon>Gammaproteobacteria</taxon>
        <taxon>Alteromonadales</taxon>
        <taxon>Alteromonadaceae</taxon>
        <taxon>Aliiglaciecola</taxon>
    </lineage>
</organism>
<name>K6YQM7_9ALTE</name>
<dbReference type="EMBL" id="BAEN01000022">
    <property type="protein sequence ID" value="GAC13630.1"/>
    <property type="molecule type" value="Genomic_DNA"/>
</dbReference>
<feature type="region of interest" description="Disordered" evidence="1">
    <location>
        <begin position="1"/>
        <end position="24"/>
    </location>
</feature>
<dbReference type="RefSeq" id="WP_008843447.1">
    <property type="nucleotide sequence ID" value="NZ_BAEN01000022.1"/>
</dbReference>
<feature type="compositionally biased region" description="Basic and acidic residues" evidence="1">
    <location>
        <begin position="1"/>
        <end position="21"/>
    </location>
</feature>
<proteinExistence type="predicted"/>
<sequence length="183" mass="20791">MASKKSDNKDIVEEAVNKSDETSSELATLRQIVFGAAQADIENRLSVLENKMLERFQQSDQKLAEHVKELNTVMQNGFEDMQNKVNSVDKQYEDKTAELHAYADKLSSELEMSDTNGRQETDELHSRVDKEVALLTEKYDARFAEALERLDQVTKELSSTKTDRKTLAKLLATMAINLETDED</sequence>
<reference evidence="2 3" key="1">
    <citation type="journal article" date="2017" name="Antonie Van Leeuwenhoek">
        <title>Rhizobium rhizosphaerae sp. nov., a novel species isolated from rice rhizosphere.</title>
        <authorList>
            <person name="Zhao J.J."/>
            <person name="Zhang J."/>
            <person name="Zhang R.J."/>
            <person name="Zhang C.W."/>
            <person name="Yin H.Q."/>
            <person name="Zhang X.X."/>
        </authorList>
    </citation>
    <scope>NUCLEOTIDE SEQUENCE [LARGE SCALE GENOMIC DNA]</scope>
    <source>
        <strain evidence="2 3">E3</strain>
    </source>
</reference>
<protein>
    <submittedName>
        <fullName evidence="2">Uncharacterized protein</fullName>
    </submittedName>
</protein>
<dbReference type="STRING" id="1127673.GLIP_0988"/>
<evidence type="ECO:0000313" key="2">
    <source>
        <dbReference type="EMBL" id="GAC13630.1"/>
    </source>
</evidence>
<dbReference type="AlphaFoldDB" id="K6YQM7"/>
<dbReference type="eggNOG" id="ENOG5033904">
    <property type="taxonomic scope" value="Bacteria"/>
</dbReference>
<evidence type="ECO:0000313" key="3">
    <source>
        <dbReference type="Proteomes" id="UP000006334"/>
    </source>
</evidence>
<evidence type="ECO:0000256" key="1">
    <source>
        <dbReference type="SAM" id="MobiDB-lite"/>
    </source>
</evidence>
<dbReference type="Proteomes" id="UP000006334">
    <property type="component" value="Unassembled WGS sequence"/>
</dbReference>
<gene>
    <name evidence="2" type="ORF">GLIP_0988</name>
</gene>
<dbReference type="OrthoDB" id="5898598at2"/>
<accession>K6YQM7</accession>
<comment type="caution">
    <text evidence="2">The sequence shown here is derived from an EMBL/GenBank/DDBJ whole genome shotgun (WGS) entry which is preliminary data.</text>
</comment>
<keyword evidence="3" id="KW-1185">Reference proteome</keyword>